<comment type="caution">
    <text evidence="2">The sequence shown here is derived from an EMBL/GenBank/DDBJ whole genome shotgun (WGS) entry which is preliminary data.</text>
</comment>
<dbReference type="PANTHER" id="PTHR48100">
    <property type="entry name" value="BROAD-SPECIFICITY PHOSPHATASE YOR283W-RELATED"/>
    <property type="match status" value="1"/>
</dbReference>
<dbReference type="Proteomes" id="UP000824239">
    <property type="component" value="Unassembled WGS sequence"/>
</dbReference>
<protein>
    <submittedName>
        <fullName evidence="2">Histidine phosphatase family protein</fullName>
    </submittedName>
</protein>
<accession>A0A9D1DFH9</accession>
<dbReference type="GO" id="GO:0016791">
    <property type="term" value="F:phosphatase activity"/>
    <property type="evidence" value="ECO:0007669"/>
    <property type="project" value="TreeGrafter"/>
</dbReference>
<dbReference type="InterPro" id="IPR013078">
    <property type="entry name" value="His_Pase_superF_clade-1"/>
</dbReference>
<proteinExistence type="predicted"/>
<evidence type="ECO:0000313" key="3">
    <source>
        <dbReference type="Proteomes" id="UP000824239"/>
    </source>
</evidence>
<dbReference type="InterPro" id="IPR050275">
    <property type="entry name" value="PGM_Phosphatase"/>
</dbReference>
<reference evidence="2" key="2">
    <citation type="journal article" date="2021" name="PeerJ">
        <title>Extensive microbial diversity within the chicken gut microbiome revealed by metagenomics and culture.</title>
        <authorList>
            <person name="Gilroy R."/>
            <person name="Ravi A."/>
            <person name="Getino M."/>
            <person name="Pursley I."/>
            <person name="Horton D.L."/>
            <person name="Alikhan N.F."/>
            <person name="Baker D."/>
            <person name="Gharbi K."/>
            <person name="Hall N."/>
            <person name="Watson M."/>
            <person name="Adriaenssens E.M."/>
            <person name="Foster-Nyarko E."/>
            <person name="Jarju S."/>
            <person name="Secka A."/>
            <person name="Antonio M."/>
            <person name="Oren A."/>
            <person name="Chaudhuri R.R."/>
            <person name="La Ragione R."/>
            <person name="Hildebrand F."/>
            <person name="Pallen M.J."/>
        </authorList>
    </citation>
    <scope>NUCLEOTIDE SEQUENCE</scope>
    <source>
        <strain evidence="2">ChiBcec15-4380</strain>
    </source>
</reference>
<feature type="domain" description="Cyclic nucleotide-binding" evidence="1">
    <location>
        <begin position="1"/>
        <end position="46"/>
    </location>
</feature>
<dbReference type="InterPro" id="IPR000595">
    <property type="entry name" value="cNMP-bd_dom"/>
</dbReference>
<dbReference type="PROSITE" id="PS50042">
    <property type="entry name" value="CNMP_BINDING_3"/>
    <property type="match status" value="1"/>
</dbReference>
<evidence type="ECO:0000313" key="2">
    <source>
        <dbReference type="EMBL" id="HIR49723.1"/>
    </source>
</evidence>
<dbReference type="Gene3D" id="3.40.50.1240">
    <property type="entry name" value="Phosphoglycerate mutase-like"/>
    <property type="match status" value="1"/>
</dbReference>
<dbReference type="GO" id="GO:0005737">
    <property type="term" value="C:cytoplasm"/>
    <property type="evidence" value="ECO:0007669"/>
    <property type="project" value="TreeGrafter"/>
</dbReference>
<dbReference type="CDD" id="cd07067">
    <property type="entry name" value="HP_PGM_like"/>
    <property type="match status" value="1"/>
</dbReference>
<dbReference type="InterPro" id="IPR029033">
    <property type="entry name" value="His_PPase_superfam"/>
</dbReference>
<evidence type="ECO:0000259" key="1">
    <source>
        <dbReference type="PROSITE" id="PS50042"/>
    </source>
</evidence>
<dbReference type="AlphaFoldDB" id="A0A9D1DFH9"/>
<organism evidence="2 3">
    <name type="scientific">Candidatus Avoscillospira avicola</name>
    <dbReference type="NCBI Taxonomy" id="2840706"/>
    <lineage>
        <taxon>Bacteria</taxon>
        <taxon>Bacillati</taxon>
        <taxon>Bacillota</taxon>
        <taxon>Clostridia</taxon>
        <taxon>Eubacteriales</taxon>
        <taxon>Oscillospiraceae</taxon>
        <taxon>Oscillospiraceae incertae sedis</taxon>
        <taxon>Candidatus Avoscillospira</taxon>
    </lineage>
</organism>
<dbReference type="PANTHER" id="PTHR48100:SF1">
    <property type="entry name" value="HISTIDINE PHOSPHATASE FAMILY PROTEIN-RELATED"/>
    <property type="match status" value="1"/>
</dbReference>
<name>A0A9D1DFH9_9FIRM</name>
<dbReference type="Pfam" id="PF00300">
    <property type="entry name" value="His_Phos_1"/>
    <property type="match status" value="1"/>
</dbReference>
<sequence length="172" mass="19165">MFYLIRHGKTDYTQRNTKIYQGFGANLAKLSELGERQILQSARDPRLLGADLILSSPYTRALQTAAILSRALDAPITVETDLHEWLANHHYCYEPDETAEAAYRAYVANDGRYPPGEAPLWESAEMVRRRALGVLERYACYPCVVVACHGMMIQAVTGGARPACGEIVEFAL</sequence>
<gene>
    <name evidence="2" type="ORF">IAA53_00310</name>
</gene>
<dbReference type="SUPFAM" id="SSF53254">
    <property type="entry name" value="Phosphoglycerate mutase-like"/>
    <property type="match status" value="1"/>
</dbReference>
<dbReference type="SMART" id="SM00855">
    <property type="entry name" value="PGAM"/>
    <property type="match status" value="1"/>
</dbReference>
<dbReference type="EMBL" id="DVHE01000003">
    <property type="protein sequence ID" value="HIR49723.1"/>
    <property type="molecule type" value="Genomic_DNA"/>
</dbReference>
<reference evidence="2" key="1">
    <citation type="submission" date="2020-10" db="EMBL/GenBank/DDBJ databases">
        <authorList>
            <person name="Gilroy R."/>
        </authorList>
    </citation>
    <scope>NUCLEOTIDE SEQUENCE</scope>
    <source>
        <strain evidence="2">ChiBcec15-4380</strain>
    </source>
</reference>